<dbReference type="Proteomes" id="UP001059617">
    <property type="component" value="Chromosome"/>
</dbReference>
<keyword evidence="2" id="KW-1185">Reference proteome</keyword>
<evidence type="ECO:0000313" key="2">
    <source>
        <dbReference type="Proteomes" id="UP001059617"/>
    </source>
</evidence>
<reference evidence="1" key="2">
    <citation type="submission" date="2022-09" db="EMBL/GenBank/DDBJ databases">
        <title>Biosynthetic gene clusters of Dactylosporangioum fulvum.</title>
        <authorList>
            <person name="Caradec T."/>
        </authorList>
    </citation>
    <scope>NUCLEOTIDE SEQUENCE</scope>
    <source>
        <strain evidence="1">NRRL B-16292</strain>
    </source>
</reference>
<dbReference type="RefSeq" id="WP_259864310.1">
    <property type="nucleotide sequence ID" value="NZ_BAAAST010000036.1"/>
</dbReference>
<dbReference type="EMBL" id="CP073720">
    <property type="protein sequence ID" value="UWP85917.1"/>
    <property type="molecule type" value="Genomic_DNA"/>
</dbReference>
<gene>
    <name evidence="1" type="ORF">Dfulv_17360</name>
</gene>
<organism evidence="1 2">
    <name type="scientific">Dactylosporangium fulvum</name>
    <dbReference type="NCBI Taxonomy" id="53359"/>
    <lineage>
        <taxon>Bacteria</taxon>
        <taxon>Bacillati</taxon>
        <taxon>Actinomycetota</taxon>
        <taxon>Actinomycetes</taxon>
        <taxon>Micromonosporales</taxon>
        <taxon>Micromonosporaceae</taxon>
        <taxon>Dactylosporangium</taxon>
    </lineage>
</organism>
<reference evidence="1" key="1">
    <citation type="submission" date="2021-04" db="EMBL/GenBank/DDBJ databases">
        <authorList>
            <person name="Hartkoorn R.C."/>
            <person name="Beaudoing E."/>
            <person name="Hot D."/>
        </authorList>
    </citation>
    <scope>NUCLEOTIDE SEQUENCE</scope>
    <source>
        <strain evidence="1">NRRL B-16292</strain>
    </source>
</reference>
<evidence type="ECO:0000313" key="1">
    <source>
        <dbReference type="EMBL" id="UWP85917.1"/>
    </source>
</evidence>
<protein>
    <submittedName>
        <fullName evidence="1">Uncharacterized protein</fullName>
    </submittedName>
</protein>
<accession>A0ABY5W8N2</accession>
<sequence length="366" mass="40637">MTTTLTPAAAFNETATRRWLDTLHARSTGHVWVGSTHDFRGRTFDTRGRNWAGHATDYIAQLDRTGAAGIYVRTTTLRSRPSEGRGHDDDSLALPGLAADLDIAGPGHKTPKPLPADPAAAKHVIDETGLLDPSVWVHSGGGLYAWWLLDEPYTINGDTSRVQAFSARWQDVIRRTSERLGYTYGPVGDLARILRIPGTVNRKKGMPEPAPCRIVHDSGRRYSIANLRDNLREAWAALPPDAPIAIRRAPSQRPAGRDDVVEDFERTIEWDDALLLGGDGWTLHRQRGAYCEWVRPGKERREGISATTGRSPDRDRMWVFTDATLFPQGESITKFHAYALLHHGGDHSAAYRELRRLGYGQRVAAA</sequence>
<proteinExistence type="predicted"/>
<name>A0ABY5W8N2_9ACTN</name>